<dbReference type="STRING" id="1481914.JCM19241_1726"/>
<organism evidence="2 3">
    <name type="scientific">Vibrio ishigakensis</name>
    <dbReference type="NCBI Taxonomy" id="1481914"/>
    <lineage>
        <taxon>Bacteria</taxon>
        <taxon>Pseudomonadati</taxon>
        <taxon>Pseudomonadota</taxon>
        <taxon>Gammaproteobacteria</taxon>
        <taxon>Vibrionales</taxon>
        <taxon>Vibrionaceae</taxon>
        <taxon>Vibrio</taxon>
    </lineage>
</organism>
<evidence type="ECO:0000313" key="3">
    <source>
        <dbReference type="Proteomes" id="UP000031666"/>
    </source>
</evidence>
<protein>
    <submittedName>
        <fullName evidence="2">Poly(Glycerol-phosphate) alpha-glucosyltransferase</fullName>
        <ecNumber evidence="2">2.4.1.52</ecNumber>
    </submittedName>
</protein>
<keyword evidence="2" id="KW-0328">Glycosyltransferase</keyword>
<proteinExistence type="predicted"/>
<dbReference type="EC" id="2.4.1.52" evidence="2"/>
<comment type="caution">
    <text evidence="2">The sequence shown here is derived from an EMBL/GenBank/DDBJ whole genome shotgun (WGS) entry which is preliminary data.</text>
</comment>
<sequence length="84" mass="9023">MAGGTPCIVTTTGGSPELIENGRSGYVVEAGNVDALHDAIKTMLNTPDGIKAMGEKARIRIDENFNLQQSALDHVRLFESLIRP</sequence>
<name>A0A0B8QF79_9VIBR</name>
<dbReference type="GO" id="GO:0047265">
    <property type="term" value="F:poly(glycerol-phosphate) alpha-glucosyltransferase activity"/>
    <property type="evidence" value="ECO:0007669"/>
    <property type="project" value="UniProtKB-EC"/>
</dbReference>
<evidence type="ECO:0000259" key="1">
    <source>
        <dbReference type="Pfam" id="PF00534"/>
    </source>
</evidence>
<dbReference type="EMBL" id="BBSC01000008">
    <property type="protein sequence ID" value="GAM77256.1"/>
    <property type="molecule type" value="Genomic_DNA"/>
</dbReference>
<evidence type="ECO:0000313" key="2">
    <source>
        <dbReference type="EMBL" id="GAM77256.1"/>
    </source>
</evidence>
<dbReference type="Pfam" id="PF00534">
    <property type="entry name" value="Glycos_transf_1"/>
    <property type="match status" value="1"/>
</dbReference>
<feature type="domain" description="Glycosyl transferase family 1" evidence="1">
    <location>
        <begin position="1"/>
        <end position="58"/>
    </location>
</feature>
<dbReference type="AlphaFoldDB" id="A0A0B8QF79"/>
<keyword evidence="2" id="KW-0808">Transferase</keyword>
<dbReference type="Proteomes" id="UP000031666">
    <property type="component" value="Unassembled WGS sequence"/>
</dbReference>
<reference evidence="2 3" key="1">
    <citation type="submission" date="2015-01" db="EMBL/GenBank/DDBJ databases">
        <title>Vibrio sp. C94 JCM 19241 whole genome shotgun sequence.</title>
        <authorList>
            <person name="Sawabe T."/>
            <person name="Meirelles P."/>
            <person name="Feng G."/>
            <person name="Sayaka M."/>
            <person name="Hattori M."/>
            <person name="Ohkuma M."/>
        </authorList>
    </citation>
    <scope>NUCLEOTIDE SEQUENCE [LARGE SCALE GENOMIC DNA]</scope>
    <source>
        <strain evidence="3">JCM 19241</strain>
    </source>
</reference>
<dbReference type="Gene3D" id="3.40.50.2000">
    <property type="entry name" value="Glycogen Phosphorylase B"/>
    <property type="match status" value="1"/>
</dbReference>
<dbReference type="PANTHER" id="PTHR12526">
    <property type="entry name" value="GLYCOSYLTRANSFERASE"/>
    <property type="match status" value="1"/>
</dbReference>
<reference evidence="2 3" key="2">
    <citation type="submission" date="2015-01" db="EMBL/GenBank/DDBJ databases">
        <authorList>
            <consortium name="NBRP consortium"/>
            <person name="Sawabe T."/>
            <person name="Meirelles P."/>
            <person name="Feng G."/>
            <person name="Sayaka M."/>
            <person name="Hattori M."/>
            <person name="Ohkuma M."/>
        </authorList>
    </citation>
    <scope>NUCLEOTIDE SEQUENCE [LARGE SCALE GENOMIC DNA]</scope>
    <source>
        <strain evidence="3">JCM 19241</strain>
    </source>
</reference>
<dbReference type="GO" id="GO:1901135">
    <property type="term" value="P:carbohydrate derivative metabolic process"/>
    <property type="evidence" value="ECO:0007669"/>
    <property type="project" value="UniProtKB-ARBA"/>
</dbReference>
<gene>
    <name evidence="2" type="ORF">JCM19241_1726</name>
</gene>
<accession>A0A0B8QF79</accession>
<dbReference type="InterPro" id="IPR001296">
    <property type="entry name" value="Glyco_trans_1"/>
</dbReference>
<dbReference type="SUPFAM" id="SSF53756">
    <property type="entry name" value="UDP-Glycosyltransferase/glycogen phosphorylase"/>
    <property type="match status" value="1"/>
</dbReference>